<reference evidence="1" key="1">
    <citation type="submission" date="2021-02" db="EMBL/GenBank/DDBJ databases">
        <authorList>
            <person name="Nowell W R."/>
        </authorList>
    </citation>
    <scope>NUCLEOTIDE SEQUENCE</scope>
    <source>
        <strain evidence="1">Ploen Becks lab</strain>
    </source>
</reference>
<dbReference type="Proteomes" id="UP000663879">
    <property type="component" value="Unassembled WGS sequence"/>
</dbReference>
<dbReference type="OrthoDB" id="8345263at2759"/>
<dbReference type="EMBL" id="CAJNOC010003515">
    <property type="protein sequence ID" value="CAF0986045.1"/>
    <property type="molecule type" value="Genomic_DNA"/>
</dbReference>
<sequence>MSGLKKEFVTQRDLNEMAQEKNSIRVGSTVDPQQRAYQYQAEGYAGTMFVAKTANMLLAEDKLLEHQTRHNVHMRSNAPNDEGFVYVIKGRKMR</sequence>
<name>A0A814FK08_9BILA</name>
<proteinExistence type="predicted"/>
<evidence type="ECO:0000313" key="1">
    <source>
        <dbReference type="EMBL" id="CAF0986045.1"/>
    </source>
</evidence>
<protein>
    <submittedName>
        <fullName evidence="1">Uncharacterized protein</fullName>
    </submittedName>
</protein>
<comment type="caution">
    <text evidence="1">The sequence shown here is derived from an EMBL/GenBank/DDBJ whole genome shotgun (WGS) entry which is preliminary data.</text>
</comment>
<evidence type="ECO:0000313" key="2">
    <source>
        <dbReference type="Proteomes" id="UP000663879"/>
    </source>
</evidence>
<organism evidence="1 2">
    <name type="scientific">Brachionus calyciflorus</name>
    <dbReference type="NCBI Taxonomy" id="104777"/>
    <lineage>
        <taxon>Eukaryota</taxon>
        <taxon>Metazoa</taxon>
        <taxon>Spiralia</taxon>
        <taxon>Gnathifera</taxon>
        <taxon>Rotifera</taxon>
        <taxon>Eurotatoria</taxon>
        <taxon>Monogononta</taxon>
        <taxon>Pseudotrocha</taxon>
        <taxon>Ploima</taxon>
        <taxon>Brachionidae</taxon>
        <taxon>Brachionus</taxon>
    </lineage>
</organism>
<keyword evidence="2" id="KW-1185">Reference proteome</keyword>
<accession>A0A814FK08</accession>
<dbReference type="AlphaFoldDB" id="A0A814FK08"/>
<gene>
    <name evidence="1" type="ORF">OXX778_LOCUS15674</name>
</gene>